<reference evidence="1" key="1">
    <citation type="submission" date="2019-04" db="EMBL/GenBank/DDBJ databases">
        <title>Evolution of Biomass-Degrading Anaerobic Consortia Revealed by Metagenomics.</title>
        <authorList>
            <person name="Peng X."/>
        </authorList>
    </citation>
    <scope>NUCLEOTIDE SEQUENCE</scope>
    <source>
        <strain evidence="1">SIG311</strain>
    </source>
</reference>
<comment type="caution">
    <text evidence="1">The sequence shown here is derived from an EMBL/GenBank/DDBJ whole genome shotgun (WGS) entry which is preliminary data.</text>
</comment>
<dbReference type="Proteomes" id="UP000766246">
    <property type="component" value="Unassembled WGS sequence"/>
</dbReference>
<organism evidence="1 2">
    <name type="scientific">Pseudobutyrivibrio ruminis</name>
    <dbReference type="NCBI Taxonomy" id="46206"/>
    <lineage>
        <taxon>Bacteria</taxon>
        <taxon>Bacillati</taxon>
        <taxon>Bacillota</taxon>
        <taxon>Clostridia</taxon>
        <taxon>Lachnospirales</taxon>
        <taxon>Lachnospiraceae</taxon>
        <taxon>Pseudobutyrivibrio</taxon>
    </lineage>
</organism>
<sequence>MALGLSDYLDDFAKANGAETWKNFADPINWKNGVNEALFDPNTRIIFNLNGIDNPMRAVQRAAVGLGGATDWELYMIKQTQSAWDRITWYLNGQVVNNPFTY</sequence>
<dbReference type="EMBL" id="SVER01000041">
    <property type="protein sequence ID" value="MBE5920627.1"/>
    <property type="molecule type" value="Genomic_DNA"/>
</dbReference>
<name>A0A927YNW7_9FIRM</name>
<dbReference type="AlphaFoldDB" id="A0A927YNW7"/>
<proteinExistence type="predicted"/>
<evidence type="ECO:0000313" key="1">
    <source>
        <dbReference type="EMBL" id="MBE5920627.1"/>
    </source>
</evidence>
<gene>
    <name evidence="1" type="ORF">E7272_12410</name>
</gene>
<protein>
    <submittedName>
        <fullName evidence="1">Uncharacterized protein</fullName>
    </submittedName>
</protein>
<evidence type="ECO:0000313" key="2">
    <source>
        <dbReference type="Proteomes" id="UP000766246"/>
    </source>
</evidence>
<accession>A0A927YNW7</accession>